<keyword evidence="1" id="KW-0732">Signal</keyword>
<feature type="signal peptide" evidence="1">
    <location>
        <begin position="1"/>
        <end position="28"/>
    </location>
</feature>
<protein>
    <submittedName>
        <fullName evidence="2">Holdfast anchor protein HfaD</fullName>
    </submittedName>
</protein>
<sequence>MDRPARIRLAGMIAATVTCAAVATEASAQDGSIVLNEQLQLGDVIAGQTLNVEDAQEQVTVTTYAQGTHAAGAVQNGSVAVISTQTMSGSARASTVMDLGGDTQGIVNATTQAGGNYLAVGAYDADLDIEAVQILNGTEVRASSAINGGTARLLSGGSVGVSAIGNTTALGGSGSVVTGSVDQYASATVRASNYAATQYIPAEAGFTSQALGNAVAVNSDANSGQNLTVGQITTSNLIEADTSANAGNAWNLAARAHAGANQAVLANQGGSMVVTTDQTNGAYVRAAAVATAYDYGSATAYARGAGNEVSAGNNDIYLEIDNTQFNSGGVDVSASFAGTNGYDAYVGADAVGNSVTGYACSECAGQINATNNQVNQGHVTATAQTTVAGSGRAVITGANAVGNSASFYVTRPTCDTDCH</sequence>
<organism evidence="2 3">
    <name type="scientific">Brevundimonas vitisensis</name>
    <dbReference type="NCBI Taxonomy" id="2800818"/>
    <lineage>
        <taxon>Bacteria</taxon>
        <taxon>Pseudomonadati</taxon>
        <taxon>Pseudomonadota</taxon>
        <taxon>Alphaproteobacteria</taxon>
        <taxon>Caulobacterales</taxon>
        <taxon>Caulobacteraceae</taxon>
        <taxon>Brevundimonas</taxon>
    </lineage>
</organism>
<name>A0ABX7BL09_9CAUL</name>
<dbReference type="NCBIfam" id="NF037936">
    <property type="entry name" value="holdfast_HfaD"/>
    <property type="match status" value="1"/>
</dbReference>
<dbReference type="Proteomes" id="UP000595448">
    <property type="component" value="Chromosome"/>
</dbReference>
<keyword evidence="3" id="KW-1185">Reference proteome</keyword>
<evidence type="ECO:0000256" key="1">
    <source>
        <dbReference type="SAM" id="SignalP"/>
    </source>
</evidence>
<reference evidence="2 3" key="1">
    <citation type="submission" date="2021-01" db="EMBL/GenBank/DDBJ databases">
        <title>Brevundimonas vitis sp. nov., an bacterium isolated from grape (Vitis vinifera).</title>
        <authorList>
            <person name="Jiang L."/>
            <person name="Lee J."/>
        </authorList>
    </citation>
    <scope>NUCLEOTIDE SEQUENCE [LARGE SCALE GENOMIC DNA]</scope>
    <source>
        <strain evidence="2 3">GRTSA-9</strain>
    </source>
</reference>
<dbReference type="EMBL" id="CP067977">
    <property type="protein sequence ID" value="QQQ18262.1"/>
    <property type="molecule type" value="Genomic_DNA"/>
</dbReference>
<feature type="chain" id="PRO_5046130256" evidence="1">
    <location>
        <begin position="29"/>
        <end position="419"/>
    </location>
</feature>
<evidence type="ECO:0000313" key="2">
    <source>
        <dbReference type="EMBL" id="QQQ18262.1"/>
    </source>
</evidence>
<accession>A0ABX7BL09</accession>
<gene>
    <name evidence="2" type="primary">hfaD</name>
    <name evidence="2" type="ORF">JIP62_13315</name>
</gene>
<dbReference type="InterPro" id="IPR049860">
    <property type="entry name" value="Holdfast_HfaD"/>
</dbReference>
<evidence type="ECO:0000313" key="3">
    <source>
        <dbReference type="Proteomes" id="UP000595448"/>
    </source>
</evidence>
<proteinExistence type="predicted"/>
<dbReference type="RefSeq" id="WP_201102634.1">
    <property type="nucleotide sequence ID" value="NZ_CP067977.1"/>
</dbReference>